<keyword evidence="2 4" id="KW-0560">Oxidoreductase</keyword>
<feature type="domain" description="Aldehyde dehydrogenase" evidence="5">
    <location>
        <begin position="46"/>
        <end position="509"/>
    </location>
</feature>
<dbReference type="Pfam" id="PF00171">
    <property type="entry name" value="Aldedh"/>
    <property type="match status" value="1"/>
</dbReference>
<reference evidence="7" key="1">
    <citation type="submission" date="2016-10" db="EMBL/GenBank/DDBJ databases">
        <authorList>
            <person name="Varghese N."/>
            <person name="Submissions S."/>
        </authorList>
    </citation>
    <scope>NUCLEOTIDE SEQUENCE [LARGE SCALE GENOMIC DNA]</scope>
    <source>
        <strain evidence="7">DSM 23676</strain>
    </source>
</reference>
<dbReference type="Gene3D" id="3.40.309.10">
    <property type="entry name" value="Aldehyde Dehydrogenase, Chain A, domain 2"/>
    <property type="match status" value="1"/>
</dbReference>
<evidence type="ECO:0000259" key="5">
    <source>
        <dbReference type="Pfam" id="PF00171"/>
    </source>
</evidence>
<dbReference type="InterPro" id="IPR016161">
    <property type="entry name" value="Ald_DH/histidinol_DH"/>
</dbReference>
<dbReference type="RefSeq" id="WP_092016797.1">
    <property type="nucleotide sequence ID" value="NZ_LT629766.1"/>
</dbReference>
<dbReference type="PANTHER" id="PTHR11699">
    <property type="entry name" value="ALDEHYDE DEHYDROGENASE-RELATED"/>
    <property type="match status" value="1"/>
</dbReference>
<dbReference type="InterPro" id="IPR016163">
    <property type="entry name" value="Ald_DH_C"/>
</dbReference>
<dbReference type="AlphaFoldDB" id="A0A1H1Y4H3"/>
<sequence>MIATTDSRQAPQSFESADAYFDAFGLNQAARDFINRPLRLLIDGRWTDASDGGTAPIVEPSTAQQIGTIAMATTEDLELAVDAARRAFDGGEWSRITPLERESLLRRLADLIEDNAEEFIALETLDVGKPLAEAELDIQGTIDTYRYFAGWASKVSGRSGQASSLPGNYVTYTRKEPVGVIGVIVPWNFPLQTLAWKLGAALAVGCTTVIKPPEITSLTTLRFAELVAEAGIPDGVVNVLTGKGSKVGAALAAHPRIDKVTFTGSTATGTSVGHAALDNMTRMTLELGGKSAVLVFDDCDIEKTVEEVALGIFSNAGQICDAGSRLYVQDSIYDEFMAKLVEHTRTWAMGPGLDPESAIGPVVSESQLKTVTGFIAKGVEEGATLLCGGNTAEGPGFYVEPTIFGDCTNDMTIVRDEIFGPVLVAGRFSSQDQALELANDSEYGLAATIYSNNLNVVHELSQGLKVGSVYVNAQSSIDPAMPFGGYKKSGFGRDLGTEQLDFVTETKTVWITLP</sequence>
<dbReference type="FunFam" id="3.40.605.10:FF:000007">
    <property type="entry name" value="NAD/NADP-dependent betaine aldehyde dehydrogenase"/>
    <property type="match status" value="1"/>
</dbReference>
<dbReference type="FunFam" id="3.40.309.10:FF:000012">
    <property type="entry name" value="Betaine aldehyde dehydrogenase"/>
    <property type="match status" value="1"/>
</dbReference>
<gene>
    <name evidence="6" type="ORF">SAMN04489752_3550</name>
</gene>
<dbReference type="Gene3D" id="3.40.605.10">
    <property type="entry name" value="Aldehyde Dehydrogenase, Chain A, domain 1"/>
    <property type="match status" value="1"/>
</dbReference>
<proteinExistence type="inferred from homology"/>
<accession>A0A1H1Y4H3</accession>
<evidence type="ECO:0000256" key="3">
    <source>
        <dbReference type="PROSITE-ProRule" id="PRU10007"/>
    </source>
</evidence>
<evidence type="ECO:0000313" key="7">
    <source>
        <dbReference type="Proteomes" id="UP000199597"/>
    </source>
</evidence>
<organism evidence="6 7">
    <name type="scientific">Brevibacterium siliguriense</name>
    <dbReference type="NCBI Taxonomy" id="1136497"/>
    <lineage>
        <taxon>Bacteria</taxon>
        <taxon>Bacillati</taxon>
        <taxon>Actinomycetota</taxon>
        <taxon>Actinomycetes</taxon>
        <taxon>Micrococcales</taxon>
        <taxon>Brevibacteriaceae</taxon>
        <taxon>Brevibacterium</taxon>
    </lineage>
</organism>
<evidence type="ECO:0000256" key="2">
    <source>
        <dbReference type="ARBA" id="ARBA00023002"/>
    </source>
</evidence>
<dbReference type="STRING" id="1136497.SAMN04489752_3550"/>
<dbReference type="InterPro" id="IPR016162">
    <property type="entry name" value="Ald_DH_N"/>
</dbReference>
<comment type="similarity">
    <text evidence="1 4">Belongs to the aldehyde dehydrogenase family.</text>
</comment>
<dbReference type="OrthoDB" id="6882680at2"/>
<dbReference type="InterPro" id="IPR015590">
    <property type="entry name" value="Aldehyde_DH_dom"/>
</dbReference>
<dbReference type="PROSITE" id="PS00687">
    <property type="entry name" value="ALDEHYDE_DEHYDR_GLU"/>
    <property type="match status" value="1"/>
</dbReference>
<feature type="active site" evidence="3">
    <location>
        <position position="286"/>
    </location>
</feature>
<protein>
    <submittedName>
        <fullName evidence="6">Aldehyde dehydrogenase (Acceptor)</fullName>
    </submittedName>
</protein>
<keyword evidence="7" id="KW-1185">Reference proteome</keyword>
<evidence type="ECO:0000313" key="6">
    <source>
        <dbReference type="EMBL" id="SDT16398.1"/>
    </source>
</evidence>
<dbReference type="GO" id="GO:0016620">
    <property type="term" value="F:oxidoreductase activity, acting on the aldehyde or oxo group of donors, NAD or NADP as acceptor"/>
    <property type="evidence" value="ECO:0007669"/>
    <property type="project" value="InterPro"/>
</dbReference>
<dbReference type="Proteomes" id="UP000199597">
    <property type="component" value="Chromosome I"/>
</dbReference>
<name>A0A1H1Y4H3_9MICO</name>
<evidence type="ECO:0000256" key="4">
    <source>
        <dbReference type="RuleBase" id="RU003345"/>
    </source>
</evidence>
<dbReference type="InterPro" id="IPR029510">
    <property type="entry name" value="Ald_DH_CS_GLU"/>
</dbReference>
<evidence type="ECO:0000256" key="1">
    <source>
        <dbReference type="ARBA" id="ARBA00009986"/>
    </source>
</evidence>
<dbReference type="SUPFAM" id="SSF53720">
    <property type="entry name" value="ALDH-like"/>
    <property type="match status" value="1"/>
</dbReference>
<dbReference type="EMBL" id="LT629766">
    <property type="protein sequence ID" value="SDT16398.1"/>
    <property type="molecule type" value="Genomic_DNA"/>
</dbReference>